<accession>A0AAQ3MEY2</accession>
<protein>
    <submittedName>
        <fullName evidence="1">Uncharacterized protein</fullName>
    </submittedName>
</protein>
<dbReference type="Proteomes" id="UP001374535">
    <property type="component" value="Chromosome 11"/>
</dbReference>
<dbReference type="EMBL" id="CP144690">
    <property type="protein sequence ID" value="WVY89805.1"/>
    <property type="molecule type" value="Genomic_DNA"/>
</dbReference>
<proteinExistence type="predicted"/>
<evidence type="ECO:0000313" key="1">
    <source>
        <dbReference type="EMBL" id="WVY89805.1"/>
    </source>
</evidence>
<gene>
    <name evidence="1" type="ORF">V8G54_035319</name>
</gene>
<name>A0AAQ3MEY2_VIGMU</name>
<reference evidence="1 2" key="1">
    <citation type="journal article" date="2023" name="Life. Sci Alliance">
        <title>Evolutionary insights into 3D genome organization and epigenetic landscape of Vigna mungo.</title>
        <authorList>
            <person name="Junaid A."/>
            <person name="Singh B."/>
            <person name="Bhatia S."/>
        </authorList>
    </citation>
    <scope>NUCLEOTIDE SEQUENCE [LARGE SCALE GENOMIC DNA]</scope>
    <source>
        <strain evidence="1">Urdbean</strain>
    </source>
</reference>
<evidence type="ECO:0000313" key="2">
    <source>
        <dbReference type="Proteomes" id="UP001374535"/>
    </source>
</evidence>
<dbReference type="AlphaFoldDB" id="A0AAQ3MEY2"/>
<sequence length="113" mass="13342">MSTLFHLHITDTEFTIPPLQRFKKCLKFVLLVCKFSIFVPQPLYDSQIVLKCFLQFNVLLVKDIKSILIPNLLFCQFSIIIPQPLYDSQIFLNYFLHFNVLHVKDIKSIRVPN</sequence>
<keyword evidence="2" id="KW-1185">Reference proteome</keyword>
<organism evidence="1 2">
    <name type="scientific">Vigna mungo</name>
    <name type="common">Black gram</name>
    <name type="synonym">Phaseolus mungo</name>
    <dbReference type="NCBI Taxonomy" id="3915"/>
    <lineage>
        <taxon>Eukaryota</taxon>
        <taxon>Viridiplantae</taxon>
        <taxon>Streptophyta</taxon>
        <taxon>Embryophyta</taxon>
        <taxon>Tracheophyta</taxon>
        <taxon>Spermatophyta</taxon>
        <taxon>Magnoliopsida</taxon>
        <taxon>eudicotyledons</taxon>
        <taxon>Gunneridae</taxon>
        <taxon>Pentapetalae</taxon>
        <taxon>rosids</taxon>
        <taxon>fabids</taxon>
        <taxon>Fabales</taxon>
        <taxon>Fabaceae</taxon>
        <taxon>Papilionoideae</taxon>
        <taxon>50 kb inversion clade</taxon>
        <taxon>NPAAA clade</taxon>
        <taxon>indigoferoid/millettioid clade</taxon>
        <taxon>Phaseoleae</taxon>
        <taxon>Vigna</taxon>
    </lineage>
</organism>